<sequence>MPPKDPAEVSVVVAGGGTAGHIEPAMNLADALRRRHPDITVTALGTPTGMENTLVPARGYELRHVPRVPLPRRPNLDLVRLPATLRGAVRAAGQVLDDVGADVVVGFGGYVSVPAYLAARRRKLPIVVHEANARPGVANRLGARLTPFVAVTARADDLRGARLIGIPLRRTISTLDRGATRAEARRHFGLEEDRPTLLVFGGSLGARRLNEAATGAAAALRAAGIQVLHSVGREHAESISVPAEPGQAPYVVVPYLERMDLAYAAADVALCRAGAMTCAELAAVGLPAVYVPLPIGNGEQRLNALPVVEAGGGIVVEDSTVSAAWIAENVVPLLGDPARVTAMGAAAAAHGRRDADEALVDLVLEAVASRPAGADHRSADDRSVGEK</sequence>
<keyword evidence="3 10" id="KW-0328">Glycosyltransferase</keyword>
<evidence type="ECO:0000256" key="8">
    <source>
        <dbReference type="ARBA" id="ARBA00023306"/>
    </source>
</evidence>
<gene>
    <name evidence="10 13" type="primary">murG</name>
    <name evidence="13" type="ORF">GCM10009547_21150</name>
</gene>
<evidence type="ECO:0000256" key="2">
    <source>
        <dbReference type="ARBA" id="ARBA00022618"/>
    </source>
</evidence>
<evidence type="ECO:0000256" key="1">
    <source>
        <dbReference type="ARBA" id="ARBA00022475"/>
    </source>
</evidence>
<dbReference type="EMBL" id="BAAAHE010000015">
    <property type="protein sequence ID" value="GAA0618565.1"/>
    <property type="molecule type" value="Genomic_DNA"/>
</dbReference>
<evidence type="ECO:0000259" key="11">
    <source>
        <dbReference type="Pfam" id="PF03033"/>
    </source>
</evidence>
<dbReference type="Pfam" id="PF04101">
    <property type="entry name" value="Glyco_tran_28_C"/>
    <property type="match status" value="1"/>
</dbReference>
<comment type="subcellular location">
    <subcellularLocation>
        <location evidence="10">Cell membrane</location>
        <topology evidence="10">Peripheral membrane protein</topology>
        <orientation evidence="10">Cytoplasmic side</orientation>
    </subcellularLocation>
</comment>
<keyword evidence="6 10" id="KW-0573">Peptidoglycan synthesis</keyword>
<comment type="function">
    <text evidence="10">Cell wall formation. Catalyzes the transfer of a GlcNAc subunit on undecaprenyl-pyrophosphoryl-MurNAc-pentapeptide (lipid intermediate I) to form undecaprenyl-pyrophosphoryl-MurNAc-(pentapeptide)GlcNAc (lipid intermediate II).</text>
</comment>
<keyword evidence="14" id="KW-1185">Reference proteome</keyword>
<dbReference type="InterPro" id="IPR006009">
    <property type="entry name" value="GlcNAc_MurG"/>
</dbReference>
<reference evidence="14" key="1">
    <citation type="journal article" date="2019" name="Int. J. Syst. Evol. Microbiol.">
        <title>The Global Catalogue of Microorganisms (GCM) 10K type strain sequencing project: providing services to taxonomists for standard genome sequencing and annotation.</title>
        <authorList>
            <consortium name="The Broad Institute Genomics Platform"/>
            <consortium name="The Broad Institute Genome Sequencing Center for Infectious Disease"/>
            <person name="Wu L."/>
            <person name="Ma J."/>
        </authorList>
    </citation>
    <scope>NUCLEOTIDE SEQUENCE [LARGE SCALE GENOMIC DNA]</scope>
    <source>
        <strain evidence="14">JCM 10671</strain>
    </source>
</reference>
<name>A0ABP3S0V2_9ACTN</name>
<feature type="domain" description="Glycosyltransferase family 28 N-terminal" evidence="11">
    <location>
        <begin position="11"/>
        <end position="144"/>
    </location>
</feature>
<dbReference type="CDD" id="cd03785">
    <property type="entry name" value="GT28_MurG"/>
    <property type="match status" value="1"/>
</dbReference>
<evidence type="ECO:0000256" key="5">
    <source>
        <dbReference type="ARBA" id="ARBA00022960"/>
    </source>
</evidence>
<dbReference type="InterPro" id="IPR004276">
    <property type="entry name" value="GlycoTrans_28_N"/>
</dbReference>
<evidence type="ECO:0000313" key="14">
    <source>
        <dbReference type="Proteomes" id="UP001500957"/>
    </source>
</evidence>
<feature type="binding site" evidence="10">
    <location>
        <position position="169"/>
    </location>
    <ligand>
        <name>UDP-N-acetyl-alpha-D-glucosamine</name>
        <dbReference type="ChEBI" id="CHEBI:57705"/>
    </ligand>
</feature>
<dbReference type="Pfam" id="PF03033">
    <property type="entry name" value="Glyco_transf_28"/>
    <property type="match status" value="1"/>
</dbReference>
<keyword evidence="7 10" id="KW-0472">Membrane</keyword>
<evidence type="ECO:0000259" key="12">
    <source>
        <dbReference type="Pfam" id="PF04101"/>
    </source>
</evidence>
<proteinExistence type="inferred from homology"/>
<comment type="catalytic activity">
    <reaction evidence="10">
        <text>di-trans,octa-cis-undecaprenyl diphospho-N-acetyl-alpha-D-muramoyl-L-alanyl-D-glutamyl-meso-2,6-diaminopimeloyl-D-alanyl-D-alanine + UDP-N-acetyl-alpha-D-glucosamine = di-trans,octa-cis-undecaprenyl diphospho-[N-acetyl-alpha-D-glucosaminyl-(1-&gt;4)]-N-acetyl-alpha-D-muramoyl-L-alanyl-D-glutamyl-meso-2,6-diaminopimeloyl-D-alanyl-D-alanine + UDP + H(+)</text>
        <dbReference type="Rhea" id="RHEA:31227"/>
        <dbReference type="ChEBI" id="CHEBI:15378"/>
        <dbReference type="ChEBI" id="CHEBI:57705"/>
        <dbReference type="ChEBI" id="CHEBI:58223"/>
        <dbReference type="ChEBI" id="CHEBI:61387"/>
        <dbReference type="ChEBI" id="CHEBI:61388"/>
        <dbReference type="EC" id="2.4.1.227"/>
    </reaction>
</comment>
<dbReference type="HAMAP" id="MF_00033">
    <property type="entry name" value="MurG"/>
    <property type="match status" value="1"/>
</dbReference>
<feature type="binding site" evidence="10">
    <location>
        <position position="132"/>
    </location>
    <ligand>
        <name>UDP-N-acetyl-alpha-D-glucosamine</name>
        <dbReference type="ChEBI" id="CHEBI:57705"/>
    </ligand>
</feature>
<protein>
    <recommendedName>
        <fullName evidence="10">UDP-N-acetylglucosamine--N-acetylmuramyl-(pentapeptide) pyrophosphoryl-undecaprenol N-acetylglucosamine transferase</fullName>
        <ecNumber evidence="10">2.4.1.227</ecNumber>
    </recommendedName>
    <alternativeName>
        <fullName evidence="10">Undecaprenyl-PP-MurNAc-pentapeptide-UDPGlcNAc GlcNAc transferase</fullName>
    </alternativeName>
</protein>
<dbReference type="InterPro" id="IPR007235">
    <property type="entry name" value="Glyco_trans_28_C"/>
</dbReference>
<feature type="binding site" evidence="10">
    <location>
        <position position="203"/>
    </location>
    <ligand>
        <name>UDP-N-acetyl-alpha-D-glucosamine</name>
        <dbReference type="ChEBI" id="CHEBI:57705"/>
    </ligand>
</feature>
<evidence type="ECO:0000256" key="10">
    <source>
        <dbReference type="HAMAP-Rule" id="MF_00033"/>
    </source>
</evidence>
<keyword evidence="8 10" id="KW-0131">Cell cycle</keyword>
<comment type="similarity">
    <text evidence="10">Belongs to the glycosyltransferase 28 family. MurG subfamily.</text>
</comment>
<keyword evidence="1 10" id="KW-1003">Cell membrane</keyword>
<keyword evidence="9 10" id="KW-0961">Cell wall biogenesis/degradation</keyword>
<feature type="binding site" evidence="10">
    <location>
        <begin position="18"/>
        <end position="20"/>
    </location>
    <ligand>
        <name>UDP-N-acetyl-alpha-D-glucosamine</name>
        <dbReference type="ChEBI" id="CHEBI:57705"/>
    </ligand>
</feature>
<keyword evidence="5 10" id="KW-0133">Cell shape</keyword>
<evidence type="ECO:0000256" key="3">
    <source>
        <dbReference type="ARBA" id="ARBA00022676"/>
    </source>
</evidence>
<dbReference type="PANTHER" id="PTHR21015">
    <property type="entry name" value="UDP-N-ACETYLGLUCOSAMINE--N-ACETYLMURAMYL-(PENTAPEPTIDE) PYROPHOSPHORYL-UNDECAPRENOL N-ACETYLGLUCOSAMINE TRANSFERASE 1"/>
    <property type="match status" value="1"/>
</dbReference>
<dbReference type="PANTHER" id="PTHR21015:SF22">
    <property type="entry name" value="GLYCOSYLTRANSFERASE"/>
    <property type="match status" value="1"/>
</dbReference>
<evidence type="ECO:0000256" key="7">
    <source>
        <dbReference type="ARBA" id="ARBA00023136"/>
    </source>
</evidence>
<dbReference type="NCBIfam" id="TIGR01133">
    <property type="entry name" value="murG"/>
    <property type="match status" value="1"/>
</dbReference>
<organism evidence="13 14">
    <name type="scientific">Sporichthya brevicatena</name>
    <dbReference type="NCBI Taxonomy" id="171442"/>
    <lineage>
        <taxon>Bacteria</taxon>
        <taxon>Bacillati</taxon>
        <taxon>Actinomycetota</taxon>
        <taxon>Actinomycetes</taxon>
        <taxon>Sporichthyales</taxon>
        <taxon>Sporichthyaceae</taxon>
        <taxon>Sporichthya</taxon>
    </lineage>
</organism>
<dbReference type="SUPFAM" id="SSF53756">
    <property type="entry name" value="UDP-Glycosyltransferase/glycogen phosphorylase"/>
    <property type="match status" value="1"/>
</dbReference>
<comment type="caution">
    <text evidence="10">Lacks conserved residue(s) required for the propagation of feature annotation.</text>
</comment>
<comment type="pathway">
    <text evidence="10">Cell wall biogenesis; peptidoglycan biosynthesis.</text>
</comment>
<keyword evidence="4 10" id="KW-0808">Transferase</keyword>
<feature type="domain" description="Glycosyl transferase family 28 C-terminal" evidence="12">
    <location>
        <begin position="196"/>
        <end position="357"/>
    </location>
</feature>
<evidence type="ECO:0000256" key="9">
    <source>
        <dbReference type="ARBA" id="ARBA00023316"/>
    </source>
</evidence>
<evidence type="ECO:0000256" key="6">
    <source>
        <dbReference type="ARBA" id="ARBA00022984"/>
    </source>
</evidence>
<dbReference type="Gene3D" id="3.40.50.2000">
    <property type="entry name" value="Glycogen Phosphorylase B"/>
    <property type="match status" value="2"/>
</dbReference>
<accession>A0ABP3S0V2</accession>
<comment type="caution">
    <text evidence="13">The sequence shown here is derived from an EMBL/GenBank/DDBJ whole genome shotgun (WGS) entry which is preliminary data.</text>
</comment>
<keyword evidence="2 10" id="KW-0132">Cell division</keyword>
<feature type="binding site" evidence="10">
    <location>
        <position position="300"/>
    </location>
    <ligand>
        <name>UDP-N-acetyl-alpha-D-glucosamine</name>
        <dbReference type="ChEBI" id="CHEBI:57705"/>
    </ligand>
</feature>
<dbReference type="EC" id="2.4.1.227" evidence="10"/>
<dbReference type="Proteomes" id="UP001500957">
    <property type="component" value="Unassembled WGS sequence"/>
</dbReference>
<evidence type="ECO:0000256" key="4">
    <source>
        <dbReference type="ARBA" id="ARBA00022679"/>
    </source>
</evidence>
<evidence type="ECO:0000313" key="13">
    <source>
        <dbReference type="EMBL" id="GAA0618565.1"/>
    </source>
</evidence>